<sequence length="108" mass="12110">MKVLRSRYRSAILKRLDRDIAWRRRGARSVTELKNGGRTADGGGRPAHAPSCTRQNNLRAWTRSPPLPPPRTPPSPHTAGSLALRHHAHKSERLPPRNFISGSKQTRP</sequence>
<keyword evidence="3" id="KW-1185">Reference proteome</keyword>
<feature type="compositionally biased region" description="Pro residues" evidence="1">
    <location>
        <begin position="65"/>
        <end position="76"/>
    </location>
</feature>
<reference evidence="2 3" key="1">
    <citation type="journal article" date="2019" name="Commun. Biol.">
        <title>The bagworm genome reveals a unique fibroin gene that provides high tensile strength.</title>
        <authorList>
            <person name="Kono N."/>
            <person name="Nakamura H."/>
            <person name="Ohtoshi R."/>
            <person name="Tomita M."/>
            <person name="Numata K."/>
            <person name="Arakawa K."/>
        </authorList>
    </citation>
    <scope>NUCLEOTIDE SEQUENCE [LARGE SCALE GENOMIC DNA]</scope>
</reference>
<accession>A0A4C1WHB1</accession>
<evidence type="ECO:0000256" key="1">
    <source>
        <dbReference type="SAM" id="MobiDB-lite"/>
    </source>
</evidence>
<evidence type="ECO:0000313" key="3">
    <source>
        <dbReference type="Proteomes" id="UP000299102"/>
    </source>
</evidence>
<gene>
    <name evidence="2" type="ORF">EVAR_88075_1</name>
</gene>
<proteinExistence type="predicted"/>
<dbReference type="Proteomes" id="UP000299102">
    <property type="component" value="Unassembled WGS sequence"/>
</dbReference>
<name>A0A4C1WHB1_EUMVA</name>
<dbReference type="AlphaFoldDB" id="A0A4C1WHB1"/>
<protein>
    <submittedName>
        <fullName evidence="2">Uncharacterized protein</fullName>
    </submittedName>
</protein>
<evidence type="ECO:0000313" key="2">
    <source>
        <dbReference type="EMBL" id="GBP50240.1"/>
    </source>
</evidence>
<organism evidence="2 3">
    <name type="scientific">Eumeta variegata</name>
    <name type="common">Bagworm moth</name>
    <name type="synonym">Eumeta japonica</name>
    <dbReference type="NCBI Taxonomy" id="151549"/>
    <lineage>
        <taxon>Eukaryota</taxon>
        <taxon>Metazoa</taxon>
        <taxon>Ecdysozoa</taxon>
        <taxon>Arthropoda</taxon>
        <taxon>Hexapoda</taxon>
        <taxon>Insecta</taxon>
        <taxon>Pterygota</taxon>
        <taxon>Neoptera</taxon>
        <taxon>Endopterygota</taxon>
        <taxon>Lepidoptera</taxon>
        <taxon>Glossata</taxon>
        <taxon>Ditrysia</taxon>
        <taxon>Tineoidea</taxon>
        <taxon>Psychidae</taxon>
        <taxon>Oiketicinae</taxon>
        <taxon>Eumeta</taxon>
    </lineage>
</organism>
<dbReference type="EMBL" id="BGZK01000561">
    <property type="protein sequence ID" value="GBP50240.1"/>
    <property type="molecule type" value="Genomic_DNA"/>
</dbReference>
<feature type="region of interest" description="Disordered" evidence="1">
    <location>
        <begin position="28"/>
        <end position="108"/>
    </location>
</feature>
<comment type="caution">
    <text evidence="2">The sequence shown here is derived from an EMBL/GenBank/DDBJ whole genome shotgun (WGS) entry which is preliminary data.</text>
</comment>